<evidence type="ECO:0000313" key="9">
    <source>
        <dbReference type="EMBL" id="KXS94252.1"/>
    </source>
</evidence>
<dbReference type="Gene3D" id="3.90.180.10">
    <property type="entry name" value="Medium-chain alcohol dehydrogenases, catalytic domain"/>
    <property type="match status" value="1"/>
</dbReference>
<feature type="compositionally biased region" description="Polar residues" evidence="7">
    <location>
        <begin position="36"/>
        <end position="49"/>
    </location>
</feature>
<dbReference type="PANTHER" id="PTHR43161:SF23">
    <property type="entry name" value="(R,R)-BUTANEDIOL DEHYDROGENASE-RELATED"/>
    <property type="match status" value="1"/>
</dbReference>
<dbReference type="GO" id="GO:0000721">
    <property type="term" value="F:(R,R)-butanediol dehydrogenase activity"/>
    <property type="evidence" value="ECO:0007669"/>
    <property type="project" value="TreeGrafter"/>
</dbReference>
<dbReference type="Pfam" id="PF00107">
    <property type="entry name" value="ADH_zinc_N"/>
    <property type="match status" value="1"/>
</dbReference>
<dbReference type="OrthoDB" id="3941538at2759"/>
<evidence type="ECO:0000313" key="10">
    <source>
        <dbReference type="Proteomes" id="UP000073492"/>
    </source>
</evidence>
<evidence type="ECO:0000256" key="6">
    <source>
        <dbReference type="RuleBase" id="RU361277"/>
    </source>
</evidence>
<evidence type="ECO:0000256" key="3">
    <source>
        <dbReference type="ARBA" id="ARBA00022723"/>
    </source>
</evidence>
<feature type="region of interest" description="Disordered" evidence="7">
    <location>
        <begin position="1"/>
        <end position="49"/>
    </location>
</feature>
<comment type="similarity">
    <text evidence="2 6">Belongs to the zinc-containing alcohol dehydrogenase family.</text>
</comment>
<dbReference type="GO" id="GO:0008270">
    <property type="term" value="F:zinc ion binding"/>
    <property type="evidence" value="ECO:0007669"/>
    <property type="project" value="InterPro"/>
</dbReference>
<accession>A0A139GVP6</accession>
<dbReference type="PROSITE" id="PS00059">
    <property type="entry name" value="ADH_ZINC"/>
    <property type="match status" value="1"/>
</dbReference>
<evidence type="ECO:0000256" key="1">
    <source>
        <dbReference type="ARBA" id="ARBA00001947"/>
    </source>
</evidence>
<dbReference type="PANTHER" id="PTHR43161">
    <property type="entry name" value="SORBITOL DEHYDROGENASE"/>
    <property type="match status" value="1"/>
</dbReference>
<dbReference type="InterPro" id="IPR036291">
    <property type="entry name" value="NAD(P)-bd_dom_sf"/>
</dbReference>
<protein>
    <recommendedName>
        <fullName evidence="8">Enoyl reductase (ER) domain-containing protein</fullName>
    </recommendedName>
</protein>
<evidence type="ECO:0000256" key="4">
    <source>
        <dbReference type="ARBA" id="ARBA00022833"/>
    </source>
</evidence>
<dbReference type="Proteomes" id="UP000073492">
    <property type="component" value="Unassembled WGS sequence"/>
</dbReference>
<dbReference type="InterPro" id="IPR013154">
    <property type="entry name" value="ADH-like_N"/>
</dbReference>
<feature type="compositionally biased region" description="Basic and acidic residues" evidence="7">
    <location>
        <begin position="19"/>
        <end position="31"/>
    </location>
</feature>
<feature type="domain" description="Enoyl reductase (ER)" evidence="8">
    <location>
        <begin position="89"/>
        <end position="402"/>
    </location>
</feature>
<sequence>MADQLHQLAGGTKAAPSDRVIERDKMAKTFEETNDPEATQTPQSDQMAIQSDDLRDEATLAKREPTSSSAGAGSIARIPQKALPELYDALDLRIEKVPLPTIPPKHVAIATKFCGICGSDLHFYHVPAFAMSLKYPHPLTGCTVPIAFGHEFAGVVIEIGEGCSQDLKVGDKVAAMATLTDGTCASCIEGHDNTCAQLGFVGINTKTGGMSERTVVAEGSLLKLPPSIDCDVGALIEPLAVAWHGVRLADNLSPTSTALIIGAGPVGCAVLLSLKAQGLTQIAVSDPSPGKRKFVSRIGASATYNPFENDLPSEIKTSFGDGVDVVYDCAGVPTSFDTAIACIKPRRTVVNLAIQTTPVSFNLATMVLKEVGIKSSIAYTKQDYLDVIEAIDGGRMDAKALITKRIKLEDVVEEGLLALHRKDNQECKILIDLEW</sequence>
<dbReference type="Pfam" id="PF08240">
    <property type="entry name" value="ADH_N"/>
    <property type="match status" value="1"/>
</dbReference>
<dbReference type="SUPFAM" id="SSF50129">
    <property type="entry name" value="GroES-like"/>
    <property type="match status" value="1"/>
</dbReference>
<dbReference type="CDD" id="cd08233">
    <property type="entry name" value="butanediol_DH_like"/>
    <property type="match status" value="1"/>
</dbReference>
<keyword evidence="5" id="KW-0560">Oxidoreductase</keyword>
<comment type="cofactor">
    <cofactor evidence="1 6">
        <name>Zn(2+)</name>
        <dbReference type="ChEBI" id="CHEBI:29105"/>
    </cofactor>
</comment>
<evidence type="ECO:0000256" key="5">
    <source>
        <dbReference type="ARBA" id="ARBA00023002"/>
    </source>
</evidence>
<dbReference type="SUPFAM" id="SSF51735">
    <property type="entry name" value="NAD(P)-binding Rossmann-fold domains"/>
    <property type="match status" value="1"/>
</dbReference>
<dbReference type="STRING" id="113226.A0A139GVP6"/>
<dbReference type="GO" id="GO:0034079">
    <property type="term" value="P:butanediol biosynthetic process"/>
    <property type="evidence" value="ECO:0007669"/>
    <property type="project" value="TreeGrafter"/>
</dbReference>
<evidence type="ECO:0000259" key="8">
    <source>
        <dbReference type="SMART" id="SM00829"/>
    </source>
</evidence>
<evidence type="ECO:0000256" key="2">
    <source>
        <dbReference type="ARBA" id="ARBA00008072"/>
    </source>
</evidence>
<keyword evidence="4 6" id="KW-0862">Zinc</keyword>
<reference evidence="9 10" key="1">
    <citation type="submission" date="2015-07" db="EMBL/GenBank/DDBJ databases">
        <title>Comparative genomics of the Sigatoka disease complex on banana suggests a link between parallel evolutionary changes in Pseudocercospora fijiensis and Pseudocercospora eumusae and increased virulence on the banana host.</title>
        <authorList>
            <person name="Chang T.-C."/>
            <person name="Salvucci A."/>
            <person name="Crous P.W."/>
            <person name="Stergiopoulos I."/>
        </authorList>
    </citation>
    <scope>NUCLEOTIDE SEQUENCE [LARGE SCALE GENOMIC DNA]</scope>
    <source>
        <strain evidence="9 10">CBS 116634</strain>
    </source>
</reference>
<proteinExistence type="inferred from homology"/>
<keyword evidence="10" id="KW-1185">Reference proteome</keyword>
<dbReference type="InterPro" id="IPR011032">
    <property type="entry name" value="GroES-like_sf"/>
</dbReference>
<keyword evidence="3 6" id="KW-0479">Metal-binding</keyword>
<dbReference type="InterPro" id="IPR013149">
    <property type="entry name" value="ADH-like_C"/>
</dbReference>
<organism evidence="9 10">
    <name type="scientific">Pseudocercospora musae</name>
    <dbReference type="NCBI Taxonomy" id="113226"/>
    <lineage>
        <taxon>Eukaryota</taxon>
        <taxon>Fungi</taxon>
        <taxon>Dikarya</taxon>
        <taxon>Ascomycota</taxon>
        <taxon>Pezizomycotina</taxon>
        <taxon>Dothideomycetes</taxon>
        <taxon>Dothideomycetidae</taxon>
        <taxon>Mycosphaerellales</taxon>
        <taxon>Mycosphaerellaceae</taxon>
        <taxon>Pseudocercospora</taxon>
    </lineage>
</organism>
<dbReference type="GO" id="GO:0005737">
    <property type="term" value="C:cytoplasm"/>
    <property type="evidence" value="ECO:0007669"/>
    <property type="project" value="TreeGrafter"/>
</dbReference>
<dbReference type="Gene3D" id="3.40.50.720">
    <property type="entry name" value="NAD(P)-binding Rossmann-like Domain"/>
    <property type="match status" value="1"/>
</dbReference>
<name>A0A139GVP6_9PEZI</name>
<gene>
    <name evidence="9" type="ORF">AC579_4963</name>
</gene>
<dbReference type="EMBL" id="LFZO01001004">
    <property type="protein sequence ID" value="KXS94252.1"/>
    <property type="molecule type" value="Genomic_DNA"/>
</dbReference>
<comment type="caution">
    <text evidence="9">The sequence shown here is derived from an EMBL/GenBank/DDBJ whole genome shotgun (WGS) entry which is preliminary data.</text>
</comment>
<dbReference type="InterPro" id="IPR002328">
    <property type="entry name" value="ADH_Zn_CS"/>
</dbReference>
<evidence type="ECO:0000256" key="7">
    <source>
        <dbReference type="SAM" id="MobiDB-lite"/>
    </source>
</evidence>
<dbReference type="AlphaFoldDB" id="A0A139GVP6"/>
<dbReference type="InterPro" id="IPR020843">
    <property type="entry name" value="ER"/>
</dbReference>
<dbReference type="SMART" id="SM00829">
    <property type="entry name" value="PKS_ER"/>
    <property type="match status" value="1"/>
</dbReference>